<proteinExistence type="predicted"/>
<evidence type="ECO:0000313" key="3">
    <source>
        <dbReference type="Proteomes" id="UP001189429"/>
    </source>
</evidence>
<accession>A0ABN9SQG2</accession>
<feature type="coiled-coil region" evidence="1">
    <location>
        <begin position="44"/>
        <end position="71"/>
    </location>
</feature>
<sequence>MHRSVEVSQAEDHIKVDTGELIALDECESVVPADDAKELEKPKADVVKEAKAAAKQALESAAEELKEQTSAQQAWLDELRK</sequence>
<protein>
    <submittedName>
        <fullName evidence="2">Uncharacterized protein</fullName>
    </submittedName>
</protein>
<gene>
    <name evidence="2" type="ORF">PCOR1329_LOCUS31635</name>
</gene>
<dbReference type="Proteomes" id="UP001189429">
    <property type="component" value="Unassembled WGS sequence"/>
</dbReference>
<evidence type="ECO:0000313" key="2">
    <source>
        <dbReference type="EMBL" id="CAK0834152.1"/>
    </source>
</evidence>
<evidence type="ECO:0000256" key="1">
    <source>
        <dbReference type="SAM" id="Coils"/>
    </source>
</evidence>
<comment type="caution">
    <text evidence="2">The sequence shown here is derived from an EMBL/GenBank/DDBJ whole genome shotgun (WGS) entry which is preliminary data.</text>
</comment>
<keyword evidence="3" id="KW-1185">Reference proteome</keyword>
<name>A0ABN9SQG2_9DINO</name>
<reference evidence="2" key="1">
    <citation type="submission" date="2023-10" db="EMBL/GenBank/DDBJ databases">
        <authorList>
            <person name="Chen Y."/>
            <person name="Shah S."/>
            <person name="Dougan E. K."/>
            <person name="Thang M."/>
            <person name="Chan C."/>
        </authorList>
    </citation>
    <scope>NUCLEOTIDE SEQUENCE [LARGE SCALE GENOMIC DNA]</scope>
</reference>
<keyword evidence="1" id="KW-0175">Coiled coil</keyword>
<organism evidence="2 3">
    <name type="scientific">Prorocentrum cordatum</name>
    <dbReference type="NCBI Taxonomy" id="2364126"/>
    <lineage>
        <taxon>Eukaryota</taxon>
        <taxon>Sar</taxon>
        <taxon>Alveolata</taxon>
        <taxon>Dinophyceae</taxon>
        <taxon>Prorocentrales</taxon>
        <taxon>Prorocentraceae</taxon>
        <taxon>Prorocentrum</taxon>
    </lineage>
</organism>
<dbReference type="EMBL" id="CAUYUJ010012536">
    <property type="protein sequence ID" value="CAK0834152.1"/>
    <property type="molecule type" value="Genomic_DNA"/>
</dbReference>